<evidence type="ECO:0000313" key="2">
    <source>
        <dbReference type="Proteomes" id="UP001500121"/>
    </source>
</evidence>
<dbReference type="RefSeq" id="WP_345479136.1">
    <property type="nucleotide sequence ID" value="NZ_BAABLP010000001.1"/>
</dbReference>
<organism evidence="1 2">
    <name type="scientific">Amnibacterium soli</name>
    <dbReference type="NCBI Taxonomy" id="1282736"/>
    <lineage>
        <taxon>Bacteria</taxon>
        <taxon>Bacillati</taxon>
        <taxon>Actinomycetota</taxon>
        <taxon>Actinomycetes</taxon>
        <taxon>Micrococcales</taxon>
        <taxon>Microbacteriaceae</taxon>
        <taxon>Amnibacterium</taxon>
    </lineage>
</organism>
<dbReference type="Proteomes" id="UP001500121">
    <property type="component" value="Unassembled WGS sequence"/>
</dbReference>
<accession>A0ABP8YRI3</accession>
<name>A0ABP8YRI3_9MICO</name>
<protein>
    <recommendedName>
        <fullName evidence="3">Transcriptional regulator</fullName>
    </recommendedName>
</protein>
<reference evidence="2" key="1">
    <citation type="journal article" date="2019" name="Int. J. Syst. Evol. Microbiol.">
        <title>The Global Catalogue of Microorganisms (GCM) 10K type strain sequencing project: providing services to taxonomists for standard genome sequencing and annotation.</title>
        <authorList>
            <consortium name="The Broad Institute Genomics Platform"/>
            <consortium name="The Broad Institute Genome Sequencing Center for Infectious Disease"/>
            <person name="Wu L."/>
            <person name="Ma J."/>
        </authorList>
    </citation>
    <scope>NUCLEOTIDE SEQUENCE [LARGE SCALE GENOMIC DNA]</scope>
    <source>
        <strain evidence="2">JCM 19015</strain>
    </source>
</reference>
<keyword evidence="2" id="KW-1185">Reference proteome</keyword>
<gene>
    <name evidence="1" type="ORF">GCM10025783_02930</name>
</gene>
<evidence type="ECO:0000313" key="1">
    <source>
        <dbReference type="EMBL" id="GAA4736235.1"/>
    </source>
</evidence>
<comment type="caution">
    <text evidence="1">The sequence shown here is derived from an EMBL/GenBank/DDBJ whole genome shotgun (WGS) entry which is preliminary data.</text>
</comment>
<dbReference type="EMBL" id="BAABLP010000001">
    <property type="protein sequence ID" value="GAA4736235.1"/>
    <property type="molecule type" value="Genomic_DNA"/>
</dbReference>
<evidence type="ECO:0008006" key="3">
    <source>
        <dbReference type="Google" id="ProtNLM"/>
    </source>
</evidence>
<sequence length="88" mass="9406">MAEGPELKRFERAVDVLAAVPDPLRRLDAMRTARERMEALEAAAVREARAAGATWKAIGALYGLSKQGAQQRFRGAVPADAEADGRAG</sequence>
<proteinExistence type="predicted"/>